<comment type="caution">
    <text evidence="2">The sequence shown here is derived from an EMBL/GenBank/DDBJ whole genome shotgun (WGS) entry which is preliminary data.</text>
</comment>
<evidence type="ECO:0000259" key="1">
    <source>
        <dbReference type="Pfam" id="PF04937"/>
    </source>
</evidence>
<dbReference type="InterPro" id="IPR012337">
    <property type="entry name" value="RNaseH-like_sf"/>
</dbReference>
<sequence>MLMCTKRMVRSIGQYGRELKPPTSYELRTWILNEEVKTTTTIVDDIKATWKKTTVDASNCIKNTHKLFELLDAVIEENDEELVVQVVTDNVSGYKAASALLMEKRKGLYWTPCAAHCIDLMLKKIGDLPQNKYALLKAKKSQQIHP</sequence>
<dbReference type="PANTHER" id="PTHR32166">
    <property type="entry name" value="OSJNBA0013A04.12 PROTEIN"/>
    <property type="match status" value="1"/>
</dbReference>
<dbReference type="EMBL" id="NBSK02000007">
    <property type="protein sequence ID" value="KAJ0197514.1"/>
    <property type="molecule type" value="Genomic_DNA"/>
</dbReference>
<evidence type="ECO:0000313" key="2">
    <source>
        <dbReference type="EMBL" id="KAJ0197514.1"/>
    </source>
</evidence>
<dbReference type="PANTHER" id="PTHR32166:SF74">
    <property type="entry name" value="OS05G0256350 PROTEIN"/>
    <property type="match status" value="1"/>
</dbReference>
<protein>
    <recommendedName>
        <fullName evidence="1">DUF659 domain-containing protein</fullName>
    </recommendedName>
</protein>
<dbReference type="AlphaFoldDB" id="A0A9R1X3V4"/>
<evidence type="ECO:0000313" key="3">
    <source>
        <dbReference type="Proteomes" id="UP000235145"/>
    </source>
</evidence>
<organism evidence="2 3">
    <name type="scientific">Lactuca sativa</name>
    <name type="common">Garden lettuce</name>
    <dbReference type="NCBI Taxonomy" id="4236"/>
    <lineage>
        <taxon>Eukaryota</taxon>
        <taxon>Viridiplantae</taxon>
        <taxon>Streptophyta</taxon>
        <taxon>Embryophyta</taxon>
        <taxon>Tracheophyta</taxon>
        <taxon>Spermatophyta</taxon>
        <taxon>Magnoliopsida</taxon>
        <taxon>eudicotyledons</taxon>
        <taxon>Gunneridae</taxon>
        <taxon>Pentapetalae</taxon>
        <taxon>asterids</taxon>
        <taxon>campanulids</taxon>
        <taxon>Asterales</taxon>
        <taxon>Asteraceae</taxon>
        <taxon>Cichorioideae</taxon>
        <taxon>Cichorieae</taxon>
        <taxon>Lactucinae</taxon>
        <taxon>Lactuca</taxon>
    </lineage>
</organism>
<dbReference type="InterPro" id="IPR007021">
    <property type="entry name" value="DUF659"/>
</dbReference>
<dbReference type="SUPFAM" id="SSF53098">
    <property type="entry name" value="Ribonuclease H-like"/>
    <property type="match status" value="1"/>
</dbReference>
<feature type="domain" description="DUF659" evidence="1">
    <location>
        <begin position="54"/>
        <end position="140"/>
    </location>
</feature>
<proteinExistence type="predicted"/>
<reference evidence="2 3" key="1">
    <citation type="journal article" date="2017" name="Nat. Commun.">
        <title>Genome assembly with in vitro proximity ligation data and whole-genome triplication in lettuce.</title>
        <authorList>
            <person name="Reyes-Chin-Wo S."/>
            <person name="Wang Z."/>
            <person name="Yang X."/>
            <person name="Kozik A."/>
            <person name="Arikit S."/>
            <person name="Song C."/>
            <person name="Xia L."/>
            <person name="Froenicke L."/>
            <person name="Lavelle D.O."/>
            <person name="Truco M.J."/>
            <person name="Xia R."/>
            <person name="Zhu S."/>
            <person name="Xu C."/>
            <person name="Xu H."/>
            <person name="Xu X."/>
            <person name="Cox K."/>
            <person name="Korf I."/>
            <person name="Meyers B.C."/>
            <person name="Michelmore R.W."/>
        </authorList>
    </citation>
    <scope>NUCLEOTIDE SEQUENCE [LARGE SCALE GENOMIC DNA]</scope>
    <source>
        <strain evidence="3">cv. Salinas</strain>
        <tissue evidence="2">Seedlings</tissue>
    </source>
</reference>
<dbReference type="Proteomes" id="UP000235145">
    <property type="component" value="Unassembled WGS sequence"/>
</dbReference>
<keyword evidence="3" id="KW-1185">Reference proteome</keyword>
<name>A0A9R1X3V4_LACSA</name>
<gene>
    <name evidence="2" type="ORF">LSAT_V11C700386920</name>
</gene>
<accession>A0A9R1X3V4</accession>
<dbReference type="Pfam" id="PF04937">
    <property type="entry name" value="DUF659"/>
    <property type="match status" value="1"/>
</dbReference>